<evidence type="ECO:0000313" key="2">
    <source>
        <dbReference type="EMBL" id="OAP03160.1"/>
    </source>
</evidence>
<protein>
    <submittedName>
        <fullName evidence="2">Uncharacterized protein</fullName>
    </submittedName>
</protein>
<proteinExistence type="predicted"/>
<gene>
    <name evidence="2" type="ordered locus">AXX17_At3g42760</name>
</gene>
<name>A0A178VA14_ARATH</name>
<organism evidence="2 3">
    <name type="scientific">Arabidopsis thaliana</name>
    <name type="common">Mouse-ear cress</name>
    <dbReference type="NCBI Taxonomy" id="3702"/>
    <lineage>
        <taxon>Eukaryota</taxon>
        <taxon>Viridiplantae</taxon>
        <taxon>Streptophyta</taxon>
        <taxon>Embryophyta</taxon>
        <taxon>Tracheophyta</taxon>
        <taxon>Spermatophyta</taxon>
        <taxon>Magnoliopsida</taxon>
        <taxon>eudicotyledons</taxon>
        <taxon>Gunneridae</taxon>
        <taxon>Pentapetalae</taxon>
        <taxon>rosids</taxon>
        <taxon>malvids</taxon>
        <taxon>Brassicales</taxon>
        <taxon>Brassicaceae</taxon>
        <taxon>Camelineae</taxon>
        <taxon>Arabidopsis</taxon>
    </lineage>
</organism>
<comment type="caution">
    <text evidence="2">The sequence shown here is derived from an EMBL/GenBank/DDBJ whole genome shotgun (WGS) entry which is preliminary data.</text>
</comment>
<feature type="compositionally biased region" description="Basic and acidic residues" evidence="1">
    <location>
        <begin position="16"/>
        <end position="40"/>
    </location>
</feature>
<evidence type="ECO:0000313" key="3">
    <source>
        <dbReference type="Proteomes" id="UP000078284"/>
    </source>
</evidence>
<reference evidence="3" key="1">
    <citation type="journal article" date="2016" name="Proc. Natl. Acad. Sci. U.S.A.">
        <title>Chromosome-level assembly of Arabidopsis thaliana Ler reveals the extent of translocation and inversion polymorphisms.</title>
        <authorList>
            <person name="Zapata L."/>
            <person name="Ding J."/>
            <person name="Willing E.M."/>
            <person name="Hartwig B."/>
            <person name="Bezdan D."/>
            <person name="Jiao W.B."/>
            <person name="Patel V."/>
            <person name="Velikkakam James G."/>
            <person name="Koornneef M."/>
            <person name="Ossowski S."/>
            <person name="Schneeberger K."/>
        </authorList>
    </citation>
    <scope>NUCLEOTIDE SEQUENCE [LARGE SCALE GENOMIC DNA]</scope>
    <source>
        <strain evidence="3">cv. Landsberg erecta</strain>
    </source>
</reference>
<evidence type="ECO:0000256" key="1">
    <source>
        <dbReference type="SAM" id="MobiDB-lite"/>
    </source>
</evidence>
<feature type="region of interest" description="Disordered" evidence="1">
    <location>
        <begin position="1"/>
        <end position="43"/>
    </location>
</feature>
<dbReference type="EMBL" id="LUHQ01000003">
    <property type="protein sequence ID" value="OAP03160.1"/>
    <property type="molecule type" value="Genomic_DNA"/>
</dbReference>
<dbReference type="Proteomes" id="UP000078284">
    <property type="component" value="Chromosome 3"/>
</dbReference>
<dbReference type="AlphaFoldDB" id="A0A178VA14"/>
<sequence length="180" mass="20228">MSSPALGTAANARGKTLMEKDEYSKGIETKHSSDEGDKAPSRVKPHGRFGEVWFDHSWTLNLWMYNVGTRGSEIRSEVMEFQKGRLQNLYWKRDVCASCKGNQNFVCLKKQVCAIRTPSCKGRGGSVGCSLGIQLAFSGTDKHLAVLNSWYEVDNLKQYSLYGLYSNLKSSLTNQLHNFF</sequence>
<accession>A0A178VA14</accession>
<dbReference type="ExpressionAtlas" id="A0A178VA14">
    <property type="expression patterns" value="baseline and differential"/>
</dbReference>